<protein>
    <submittedName>
        <fullName evidence="3">Divergent AAA domain protein</fullName>
    </submittedName>
</protein>
<feature type="domain" description="Schlafen AlbA-2" evidence="1">
    <location>
        <begin position="21"/>
        <end position="127"/>
    </location>
</feature>
<name>A0A6N3ACW1_9FIRM</name>
<dbReference type="PANTHER" id="PTHR30595">
    <property type="entry name" value="GLPR-RELATED TRANSCRIPTIONAL REPRESSOR"/>
    <property type="match status" value="1"/>
</dbReference>
<evidence type="ECO:0000259" key="2">
    <source>
        <dbReference type="Pfam" id="PF09339"/>
    </source>
</evidence>
<dbReference type="GO" id="GO:0003677">
    <property type="term" value="F:DNA binding"/>
    <property type="evidence" value="ECO:0007669"/>
    <property type="project" value="InterPro"/>
</dbReference>
<dbReference type="EMBL" id="CACRUX010000029">
    <property type="protein sequence ID" value="VYT89974.1"/>
    <property type="molecule type" value="Genomic_DNA"/>
</dbReference>
<evidence type="ECO:0000313" key="3">
    <source>
        <dbReference type="EMBL" id="VYT89974.1"/>
    </source>
</evidence>
<dbReference type="Pfam" id="PF04326">
    <property type="entry name" value="SLFN_AlbA_2"/>
    <property type="match status" value="1"/>
</dbReference>
<organism evidence="3">
    <name type="scientific">Veillonella ratti</name>
    <dbReference type="NCBI Taxonomy" id="103892"/>
    <lineage>
        <taxon>Bacteria</taxon>
        <taxon>Bacillati</taxon>
        <taxon>Bacillota</taxon>
        <taxon>Negativicutes</taxon>
        <taxon>Veillonellales</taxon>
        <taxon>Veillonellaceae</taxon>
        <taxon>Veillonella</taxon>
    </lineage>
</organism>
<dbReference type="PANTHER" id="PTHR30595:SF6">
    <property type="entry name" value="SCHLAFEN ALBA-2 DOMAIN-CONTAINING PROTEIN"/>
    <property type="match status" value="1"/>
</dbReference>
<dbReference type="InterPro" id="IPR038461">
    <property type="entry name" value="Schlafen_AlbA_2_dom_sf"/>
</dbReference>
<dbReference type="Gene3D" id="1.10.10.10">
    <property type="entry name" value="Winged helix-like DNA-binding domain superfamily/Winged helix DNA-binding domain"/>
    <property type="match status" value="1"/>
</dbReference>
<dbReference type="AlphaFoldDB" id="A0A6N3ACW1"/>
<feature type="domain" description="HTH iclR-type" evidence="2">
    <location>
        <begin position="382"/>
        <end position="423"/>
    </location>
</feature>
<dbReference type="InterPro" id="IPR007421">
    <property type="entry name" value="Schlafen_AlbA_2_dom"/>
</dbReference>
<dbReference type="Pfam" id="PF09339">
    <property type="entry name" value="HTH_IclR"/>
    <property type="match status" value="1"/>
</dbReference>
<reference evidence="3" key="1">
    <citation type="submission" date="2019-11" db="EMBL/GenBank/DDBJ databases">
        <authorList>
            <person name="Feng L."/>
        </authorList>
    </citation>
    <scope>NUCLEOTIDE SEQUENCE</scope>
    <source>
        <strain evidence="3">VrattiLFYP33</strain>
    </source>
</reference>
<proteinExistence type="predicted"/>
<sequence length="434" mass="50020">MRSIFRSIIIGNIKWGECMKESKILEYKENTNNNFLKTVSAYANFGDGKIIFGIADDGTVKGLSDLNGDCLAIENKINDSILPKPDFELIVNEKNRTIELLVKEGEYKPYLYNGTAYRRSDTSTVKVDQVELKRLVLAGKNMEFEDLPSLDQDLKFTLLEKLVKERLNIEEFTTDILRTLGFYTKKHELNNAAAIVADENPFYGTDIVKFGVDINQILSRRTIDKQSIFKQYEEAIEFYKLYYRYEEVRGVERTVVEKIPETAFREVMANALVHRTWDINIHVRVAMFEDRIEISSPGGLPNGLSKEEFLEGYISSLRNPILGSLFYRLHLIERLGTGIRRIKEAYKGKAIQPQFIVMDNTITVVLPVVTDRERLTDDERVVLSAFNENRELTTAEVVEHLGYKRGKVIRLLNSLIEKQYITKIGLGRATRYKR</sequence>
<dbReference type="InterPro" id="IPR038475">
    <property type="entry name" value="RecG_C_sf"/>
</dbReference>
<accession>A0A6N3ACW1</accession>
<gene>
    <name evidence="3" type="ORF">VRLFYP33_00734</name>
</gene>
<dbReference type="Pfam" id="PF13749">
    <property type="entry name" value="HATPase_c_4"/>
    <property type="match status" value="1"/>
</dbReference>
<dbReference type="Gene3D" id="3.30.950.30">
    <property type="entry name" value="Schlafen, AAA domain"/>
    <property type="match status" value="1"/>
</dbReference>
<dbReference type="InterPro" id="IPR036388">
    <property type="entry name" value="WH-like_DNA-bd_sf"/>
</dbReference>
<dbReference type="SUPFAM" id="SSF46785">
    <property type="entry name" value="Winged helix' DNA-binding domain"/>
    <property type="match status" value="1"/>
</dbReference>
<evidence type="ECO:0000259" key="1">
    <source>
        <dbReference type="Pfam" id="PF04326"/>
    </source>
</evidence>
<dbReference type="InterPro" id="IPR036390">
    <property type="entry name" value="WH_DNA-bd_sf"/>
</dbReference>
<dbReference type="InterPro" id="IPR005471">
    <property type="entry name" value="Tscrpt_reg_IclR_N"/>
</dbReference>
<dbReference type="GO" id="GO:0006355">
    <property type="term" value="P:regulation of DNA-templated transcription"/>
    <property type="evidence" value="ECO:0007669"/>
    <property type="project" value="InterPro"/>
</dbReference>
<dbReference type="Gene3D" id="3.30.565.60">
    <property type="match status" value="1"/>
</dbReference>